<sequence length="1154" mass="128693">MNGRILQNISKLIFLIFAFTVVNSAQTLTEKQKKEHQAVRDFLEKTYSNSLQNQNNAVREQSGKPKDANVLHKIDAQADRKHYFMNGNKISTEVYNYGGIAPGYGLIRGVNNFVWKDLSYVFQFCPIVGAEVTDTSGKKIHIISDGLNDYPNLREVNPTGDTLWQWQPLPGYADPDQPYIASNPANDDNGDGKPDSWPRDWYNPTLGQYVWPGFLSQGASNADLELFWSMDDRDNVEFPYFPFPGDSTRKGIGLQVDARAFQWSNALAENTIFFIYTITNVSGEDLDSVFFGIYGDPDLGGGSPENTDDNGFFIPPYSLDTVDVSRIPVYARSMVYFFDPDMKGDFGLPLGYLGCKFLESPGNSVNNFDDDGDGMVDESQEDGIDNDGDWVADFHDVGIDGIPLTFDEGEGDGVPTAGIQLPDGSLDPLYPGEPNFEFTDLDESDQIGLTSFNSWTWNQDKISDDESMWNRAIPGNFGAIQQNTDLVFIFGSGYISLKAGETKRISMALLVGQNLEDLLLSAETVQTIYNQNYQFFKPPNTPHVTAVPGDKKITLYWDTIAEESVDPITGKDFEGYVIYRSTDPTFNDIQTITDGKGSFFLNEPLKTIQGLPAKWDLDNDWEGYHPIQYQGRGIHYYLGDNTGLVHSFVDSNKVINGQTYYYAVVAYDHGDSTGIPPTETTKKITIDPITNELTFDKNTVMVIPGPRAGGYVEPVINKNNLVHTQGIGTGKVLFNMMDDLVIEEAGKYVVDFSDSLNSPLEGMIAAKNYSVLNLNFVEDQIKLYDTNFAKLSFNNIADDGSLSVKLVDDASKIFEEGKDYIVNYSAGTFRRTGISTIPNLSEVLIRYEYYPVFQSTALKGEDSNPIFNGIQVVVYDEPELKWNKEKSVWLPGSKSNLDYKLSISSIGINKAYYPGDYEIKFASTNIDSAITYKNQVITIPVNYSVSEVSTGVPIRILTFLAEQPITQNLQWDPGEEIVFFKPGAKGTVQDTLTWGLVVTDVLEDSTVTPIIPTDGDVLFIATDRPFNKDDQFSIETEGAKNDIGKAASRMDNIYVVPNPYVGYNELEPTNKLPGQSRGERRIYFENLPSNCTIRIYSLAGDPVTTLYHDVPQENAREYWNLLNEDGFSVSYGVYIAQIEAPGIGEKIIKFALIK</sequence>
<dbReference type="InterPro" id="IPR013783">
    <property type="entry name" value="Ig-like_fold"/>
</dbReference>
<dbReference type="Gene3D" id="2.60.40.4070">
    <property type="match status" value="1"/>
</dbReference>
<organism evidence="2">
    <name type="scientific">hydrothermal vent metagenome</name>
    <dbReference type="NCBI Taxonomy" id="652676"/>
    <lineage>
        <taxon>unclassified sequences</taxon>
        <taxon>metagenomes</taxon>
        <taxon>ecological metagenomes</taxon>
    </lineage>
</organism>
<name>A0A3B1BK24_9ZZZZ</name>
<reference evidence="2" key="1">
    <citation type="submission" date="2018-06" db="EMBL/GenBank/DDBJ databases">
        <authorList>
            <person name="Zhirakovskaya E."/>
        </authorList>
    </citation>
    <scope>NUCLEOTIDE SEQUENCE</scope>
</reference>
<protein>
    <submittedName>
        <fullName evidence="2">Uncharacterized protein</fullName>
    </submittedName>
</protein>
<feature type="region of interest" description="Disordered" evidence="1">
    <location>
        <begin position="177"/>
        <end position="198"/>
    </location>
</feature>
<proteinExistence type="predicted"/>
<dbReference type="AlphaFoldDB" id="A0A3B1BK24"/>
<evidence type="ECO:0000313" key="2">
    <source>
        <dbReference type="EMBL" id="VAX18319.1"/>
    </source>
</evidence>
<evidence type="ECO:0000256" key="1">
    <source>
        <dbReference type="SAM" id="MobiDB-lite"/>
    </source>
</evidence>
<dbReference type="Gene3D" id="2.60.40.10">
    <property type="entry name" value="Immunoglobulins"/>
    <property type="match status" value="1"/>
</dbReference>
<gene>
    <name evidence="2" type="ORF">MNBD_IGNAVI01-2594</name>
</gene>
<dbReference type="EMBL" id="UOGD01000098">
    <property type="protein sequence ID" value="VAX18319.1"/>
    <property type="molecule type" value="Genomic_DNA"/>
</dbReference>
<accession>A0A3B1BK24</accession>